<gene>
    <name evidence="2" type="ORF">PIB30_055665</name>
</gene>
<evidence type="ECO:0000313" key="3">
    <source>
        <dbReference type="Proteomes" id="UP001341840"/>
    </source>
</evidence>
<comment type="caution">
    <text evidence="2">The sequence shown here is derived from an EMBL/GenBank/DDBJ whole genome shotgun (WGS) entry which is preliminary data.</text>
</comment>
<dbReference type="InterPro" id="IPR005162">
    <property type="entry name" value="Retrotrans_gag_dom"/>
</dbReference>
<name>A0ABU6YI07_9FABA</name>
<sequence>MPCIVRLSMFPWQVKQCVAGSISTFSDIRSKFLSNFTTRRSQAKHPLTLFDIEQHVGETIRDYMDRYNRVVLEVNVWNQAVVALGFTAGLLEGYKNGTPFSILLIIGRAVPQYPALLYLVPRKTDIGTSAAQEGKFSANWKGLFCIREDPRKGTFKLENLAGAKVPRSWNTTDLTKYYSKFS</sequence>
<proteinExistence type="predicted"/>
<protein>
    <recommendedName>
        <fullName evidence="1">Retrotransposon gag domain-containing protein</fullName>
    </recommendedName>
</protein>
<evidence type="ECO:0000313" key="2">
    <source>
        <dbReference type="EMBL" id="MED6209536.1"/>
    </source>
</evidence>
<feature type="domain" description="Retrotransposon gag" evidence="1">
    <location>
        <begin position="15"/>
        <end position="91"/>
    </location>
</feature>
<dbReference type="Pfam" id="PF03732">
    <property type="entry name" value="Retrotrans_gag"/>
    <property type="match status" value="1"/>
</dbReference>
<keyword evidence="3" id="KW-1185">Reference proteome</keyword>
<reference evidence="2 3" key="1">
    <citation type="journal article" date="2023" name="Plants (Basel)">
        <title>Bridging the Gap: Combining Genomics and Transcriptomics Approaches to Understand Stylosanthes scabra, an Orphan Legume from the Brazilian Caatinga.</title>
        <authorList>
            <person name="Ferreira-Neto J.R.C."/>
            <person name="da Silva M.D."/>
            <person name="Binneck E."/>
            <person name="de Melo N.F."/>
            <person name="da Silva R.H."/>
            <person name="de Melo A.L.T.M."/>
            <person name="Pandolfi V."/>
            <person name="Bustamante F.O."/>
            <person name="Brasileiro-Vidal A.C."/>
            <person name="Benko-Iseppon A.M."/>
        </authorList>
    </citation>
    <scope>NUCLEOTIDE SEQUENCE [LARGE SCALE GENOMIC DNA]</scope>
    <source>
        <tissue evidence="2">Leaves</tissue>
    </source>
</reference>
<evidence type="ECO:0000259" key="1">
    <source>
        <dbReference type="Pfam" id="PF03732"/>
    </source>
</evidence>
<dbReference type="EMBL" id="JASCZI010242092">
    <property type="protein sequence ID" value="MED6209536.1"/>
    <property type="molecule type" value="Genomic_DNA"/>
</dbReference>
<dbReference type="Proteomes" id="UP001341840">
    <property type="component" value="Unassembled WGS sequence"/>
</dbReference>
<organism evidence="2 3">
    <name type="scientific">Stylosanthes scabra</name>
    <dbReference type="NCBI Taxonomy" id="79078"/>
    <lineage>
        <taxon>Eukaryota</taxon>
        <taxon>Viridiplantae</taxon>
        <taxon>Streptophyta</taxon>
        <taxon>Embryophyta</taxon>
        <taxon>Tracheophyta</taxon>
        <taxon>Spermatophyta</taxon>
        <taxon>Magnoliopsida</taxon>
        <taxon>eudicotyledons</taxon>
        <taxon>Gunneridae</taxon>
        <taxon>Pentapetalae</taxon>
        <taxon>rosids</taxon>
        <taxon>fabids</taxon>
        <taxon>Fabales</taxon>
        <taxon>Fabaceae</taxon>
        <taxon>Papilionoideae</taxon>
        <taxon>50 kb inversion clade</taxon>
        <taxon>dalbergioids sensu lato</taxon>
        <taxon>Dalbergieae</taxon>
        <taxon>Pterocarpus clade</taxon>
        <taxon>Stylosanthes</taxon>
    </lineage>
</organism>
<accession>A0ABU6YI07</accession>